<evidence type="ECO:0000313" key="3">
    <source>
        <dbReference type="Proteomes" id="UP000035368"/>
    </source>
</evidence>
<evidence type="ECO:0008006" key="4">
    <source>
        <dbReference type="Google" id="ProtNLM"/>
    </source>
</evidence>
<keyword evidence="1" id="KW-0472">Membrane</keyword>
<organism evidence="2 3">
    <name type="scientific">Corynebacterium epidermidicanis</name>
    <dbReference type="NCBI Taxonomy" id="1050174"/>
    <lineage>
        <taxon>Bacteria</taxon>
        <taxon>Bacillati</taxon>
        <taxon>Actinomycetota</taxon>
        <taxon>Actinomycetes</taxon>
        <taxon>Mycobacteriales</taxon>
        <taxon>Corynebacteriaceae</taxon>
        <taxon>Corynebacterium</taxon>
    </lineage>
</organism>
<feature type="transmembrane region" description="Helical" evidence="1">
    <location>
        <begin position="68"/>
        <end position="91"/>
    </location>
</feature>
<accession>A0A0G3GVB6</accession>
<feature type="transmembrane region" description="Helical" evidence="1">
    <location>
        <begin position="21"/>
        <end position="40"/>
    </location>
</feature>
<evidence type="ECO:0000313" key="2">
    <source>
        <dbReference type="EMBL" id="AKK03478.1"/>
    </source>
</evidence>
<proteinExistence type="predicted"/>
<dbReference type="PATRIC" id="fig|1050174.4.peg.1639"/>
<dbReference type="Proteomes" id="UP000035368">
    <property type="component" value="Chromosome"/>
</dbReference>
<evidence type="ECO:0000256" key="1">
    <source>
        <dbReference type="SAM" id="Phobius"/>
    </source>
</evidence>
<dbReference type="KEGG" id="cei:CEPID_08140"/>
<gene>
    <name evidence="2" type="ORF">CEPID_08140</name>
</gene>
<keyword evidence="3" id="KW-1185">Reference proteome</keyword>
<dbReference type="AlphaFoldDB" id="A0A0G3GVB6"/>
<feature type="transmembrane region" description="Helical" evidence="1">
    <location>
        <begin position="103"/>
        <end position="128"/>
    </location>
</feature>
<reference evidence="2 3" key="1">
    <citation type="submission" date="2015-05" db="EMBL/GenBank/DDBJ databases">
        <title>Complete genome sequence of Corynebacterium epidermidicanis DSM 45586, isolated from the skin of a dog suffering from pruritus.</title>
        <authorList>
            <person name="Ruckert C."/>
            <person name="Albersmeier A."/>
            <person name="Winkler A."/>
            <person name="Tauch A."/>
        </authorList>
    </citation>
    <scope>NUCLEOTIDE SEQUENCE [LARGE SCALE GENOMIC DNA]</scope>
    <source>
        <strain evidence="2 3">DSM 45586</strain>
    </source>
</reference>
<feature type="transmembrane region" description="Helical" evidence="1">
    <location>
        <begin position="148"/>
        <end position="171"/>
    </location>
</feature>
<keyword evidence="1" id="KW-1133">Transmembrane helix</keyword>
<dbReference type="STRING" id="1050174.CEPID_08140"/>
<protein>
    <recommendedName>
        <fullName evidence="4">DUF2567 family protein</fullName>
    </recommendedName>
</protein>
<dbReference type="OrthoDB" id="4428081at2"/>
<dbReference type="RefSeq" id="WP_047240506.1">
    <property type="nucleotide sequence ID" value="NZ_CP011541.1"/>
</dbReference>
<name>A0A0G3GVB6_9CORY</name>
<sequence length="175" mass="18531">MIATPPIQRSLVPPILGFYSRLFLVTMLVFGLGGVAWGWWRPTVTGVISDQDGIEFTDPEQVNASVEFVSFAGLAGLCLFLGIAVASYAVVRGQRFVGPLTMLVTAAMCWIGSLLSYSAGTFLANQLVTLPDTESLAVGTAVTFVPSISPGMAMLVAPAVAIVSYWVIVLLSREA</sequence>
<keyword evidence="1" id="KW-0812">Transmembrane</keyword>
<dbReference type="EMBL" id="CP011541">
    <property type="protein sequence ID" value="AKK03478.1"/>
    <property type="molecule type" value="Genomic_DNA"/>
</dbReference>